<keyword evidence="8" id="KW-1185">Reference proteome</keyword>
<evidence type="ECO:0000256" key="5">
    <source>
        <dbReference type="ARBA" id="ARBA00023136"/>
    </source>
</evidence>
<keyword evidence="4 6" id="KW-1133">Transmembrane helix</keyword>
<evidence type="ECO:0000256" key="2">
    <source>
        <dbReference type="ARBA" id="ARBA00022475"/>
    </source>
</evidence>
<dbReference type="Pfam" id="PF03899">
    <property type="entry name" value="ATP-synt_I"/>
    <property type="match status" value="1"/>
</dbReference>
<gene>
    <name evidence="7" type="ORF">EDD75_2085</name>
</gene>
<keyword evidence="3 6" id="KW-0812">Transmembrane</keyword>
<keyword evidence="2" id="KW-1003">Cell membrane</keyword>
<evidence type="ECO:0000256" key="6">
    <source>
        <dbReference type="SAM" id="Phobius"/>
    </source>
</evidence>
<feature type="transmembrane region" description="Helical" evidence="6">
    <location>
        <begin position="12"/>
        <end position="32"/>
    </location>
</feature>
<evidence type="ECO:0000256" key="1">
    <source>
        <dbReference type="ARBA" id="ARBA00004651"/>
    </source>
</evidence>
<proteinExistence type="predicted"/>
<comment type="subcellular location">
    <subcellularLocation>
        <location evidence="1">Cell membrane</location>
        <topology evidence="1">Multi-pass membrane protein</topology>
    </subcellularLocation>
</comment>
<dbReference type="Proteomes" id="UP000282654">
    <property type="component" value="Unassembled WGS sequence"/>
</dbReference>
<feature type="transmembrane region" description="Helical" evidence="6">
    <location>
        <begin position="76"/>
        <end position="98"/>
    </location>
</feature>
<evidence type="ECO:0000256" key="4">
    <source>
        <dbReference type="ARBA" id="ARBA00022989"/>
    </source>
</evidence>
<feature type="transmembrane region" description="Helical" evidence="6">
    <location>
        <begin position="104"/>
        <end position="129"/>
    </location>
</feature>
<feature type="transmembrane region" description="Helical" evidence="6">
    <location>
        <begin position="38"/>
        <end position="55"/>
    </location>
</feature>
<dbReference type="AlphaFoldDB" id="A0A3N5AE84"/>
<evidence type="ECO:0000313" key="8">
    <source>
        <dbReference type="Proteomes" id="UP000282654"/>
    </source>
</evidence>
<dbReference type="InterPro" id="IPR005598">
    <property type="entry name" value="ATP_synth_I"/>
</dbReference>
<name>A0A3N5AE84_9THEO</name>
<dbReference type="RefSeq" id="WP_123931729.1">
    <property type="nucleotide sequence ID" value="NZ_RKRE01000003.1"/>
</dbReference>
<comment type="caution">
    <text evidence="7">The sequence shown here is derived from an EMBL/GenBank/DDBJ whole genome shotgun (WGS) entry which is preliminary data.</text>
</comment>
<organism evidence="7 8">
    <name type="scientific">Thermodesulfitimonas autotrophica</name>
    <dbReference type="NCBI Taxonomy" id="1894989"/>
    <lineage>
        <taxon>Bacteria</taxon>
        <taxon>Bacillati</taxon>
        <taxon>Bacillota</taxon>
        <taxon>Clostridia</taxon>
        <taxon>Thermoanaerobacterales</taxon>
        <taxon>Thermoanaerobacteraceae</taxon>
        <taxon>Thermodesulfitimonas</taxon>
    </lineage>
</organism>
<dbReference type="EMBL" id="RKRE01000003">
    <property type="protein sequence ID" value="RPF42967.1"/>
    <property type="molecule type" value="Genomic_DNA"/>
</dbReference>
<accession>A0A3N5AE84</accession>
<evidence type="ECO:0000313" key="7">
    <source>
        <dbReference type="EMBL" id="RPF42967.1"/>
    </source>
</evidence>
<reference evidence="7 8" key="1">
    <citation type="submission" date="2018-11" db="EMBL/GenBank/DDBJ databases">
        <title>Genomic Encyclopedia of Type Strains, Phase IV (KMG-IV): sequencing the most valuable type-strain genomes for metagenomic binning, comparative biology and taxonomic classification.</title>
        <authorList>
            <person name="Goeker M."/>
        </authorList>
    </citation>
    <scope>NUCLEOTIDE SEQUENCE [LARGE SCALE GENOMIC DNA]</scope>
    <source>
        <strain evidence="7 8">DSM 102936</strain>
    </source>
</reference>
<protein>
    <submittedName>
        <fullName evidence="7">ATP synthase I subunit</fullName>
    </submittedName>
</protein>
<dbReference type="GO" id="GO:0005886">
    <property type="term" value="C:plasma membrane"/>
    <property type="evidence" value="ECO:0007669"/>
    <property type="project" value="UniProtKB-SubCell"/>
</dbReference>
<keyword evidence="5 6" id="KW-0472">Membrane</keyword>
<sequence>MRDIQLEALFKQSLQGAAVITLLASAALPVAAPWRSELVGFIVGASLSMINNWLLANSIQKLVAFVLRQGREFGQVLYITGMIVRWFLIFGVLVYIAWTGWCGLLGLLAGYFVPPLLVVARLIHFLLFARVDYS</sequence>
<evidence type="ECO:0000256" key="3">
    <source>
        <dbReference type="ARBA" id="ARBA00022692"/>
    </source>
</evidence>